<dbReference type="Proteomes" id="UP000479000">
    <property type="component" value="Unassembled WGS sequence"/>
</dbReference>
<evidence type="ECO:0000313" key="2">
    <source>
        <dbReference type="Proteomes" id="UP000479000"/>
    </source>
</evidence>
<organism evidence="1 2">
    <name type="scientific">Nesidiocoris tenuis</name>
    <dbReference type="NCBI Taxonomy" id="355587"/>
    <lineage>
        <taxon>Eukaryota</taxon>
        <taxon>Metazoa</taxon>
        <taxon>Ecdysozoa</taxon>
        <taxon>Arthropoda</taxon>
        <taxon>Hexapoda</taxon>
        <taxon>Insecta</taxon>
        <taxon>Pterygota</taxon>
        <taxon>Neoptera</taxon>
        <taxon>Paraneoptera</taxon>
        <taxon>Hemiptera</taxon>
        <taxon>Heteroptera</taxon>
        <taxon>Panheteroptera</taxon>
        <taxon>Cimicomorpha</taxon>
        <taxon>Miridae</taxon>
        <taxon>Dicyphina</taxon>
        <taxon>Nesidiocoris</taxon>
    </lineage>
</organism>
<name>A0A6H5GSE5_9HEMI</name>
<reference evidence="1 2" key="1">
    <citation type="submission" date="2020-02" db="EMBL/GenBank/DDBJ databases">
        <authorList>
            <person name="Ferguson B K."/>
        </authorList>
    </citation>
    <scope>NUCLEOTIDE SEQUENCE [LARGE SCALE GENOMIC DNA]</scope>
</reference>
<protein>
    <submittedName>
        <fullName evidence="1">Uncharacterized protein</fullName>
    </submittedName>
</protein>
<gene>
    <name evidence="1" type="ORF">NTEN_LOCUS10968</name>
</gene>
<dbReference type="EMBL" id="CADCXU010016499">
    <property type="protein sequence ID" value="CAB0005491.1"/>
    <property type="molecule type" value="Genomic_DNA"/>
</dbReference>
<evidence type="ECO:0000313" key="1">
    <source>
        <dbReference type="EMBL" id="CAB0005491.1"/>
    </source>
</evidence>
<keyword evidence="2" id="KW-1185">Reference proteome</keyword>
<dbReference type="AlphaFoldDB" id="A0A6H5GSE5"/>
<accession>A0A6H5GSE5</accession>
<feature type="non-terminal residue" evidence="1">
    <location>
        <position position="51"/>
    </location>
</feature>
<proteinExistence type="predicted"/>
<sequence>MVFKKPPFYARRRRRRSDCFRRVVQQPGHVYASLISLTCDGRGAIALMKYC</sequence>